<dbReference type="HOGENOM" id="CLU_1399828_0_0_6"/>
<dbReference type="RefSeq" id="WP_004772926.1">
    <property type="nucleotide sequence ID" value="NZ_KB849357.1"/>
</dbReference>
<accession>N8W588</accession>
<dbReference type="Proteomes" id="UP000013049">
    <property type="component" value="Unassembled WGS sequence"/>
</dbReference>
<reference evidence="1 2" key="1">
    <citation type="submission" date="2013-02" db="EMBL/GenBank/DDBJ databases">
        <title>The Genome Sequence of Acinetobacter sp. NIPH 758.</title>
        <authorList>
            <consortium name="The Broad Institute Genome Sequencing Platform"/>
            <consortium name="The Broad Institute Genome Sequencing Center for Infectious Disease"/>
            <person name="Cerqueira G."/>
            <person name="Feldgarden M."/>
            <person name="Courvalin P."/>
            <person name="Perichon B."/>
            <person name="Grillot-Courvalin C."/>
            <person name="Clermont D."/>
            <person name="Rocha E."/>
            <person name="Yoon E.-J."/>
            <person name="Nemec A."/>
            <person name="Walker B."/>
            <person name="Young S.K."/>
            <person name="Zeng Q."/>
            <person name="Gargeya S."/>
            <person name="Fitzgerald M."/>
            <person name="Haas B."/>
            <person name="Abouelleil A."/>
            <person name="Alvarado L."/>
            <person name="Arachchi H.M."/>
            <person name="Berlin A.M."/>
            <person name="Chapman S.B."/>
            <person name="Dewar J."/>
            <person name="Goldberg J."/>
            <person name="Griggs A."/>
            <person name="Gujja S."/>
            <person name="Hansen M."/>
            <person name="Howarth C."/>
            <person name="Imamovic A."/>
            <person name="Larimer J."/>
            <person name="McCowan C."/>
            <person name="Murphy C."/>
            <person name="Neiman D."/>
            <person name="Pearson M."/>
            <person name="Priest M."/>
            <person name="Roberts A."/>
            <person name="Saif S."/>
            <person name="Shea T."/>
            <person name="Sisk P."/>
            <person name="Sykes S."/>
            <person name="Wortman J."/>
            <person name="Nusbaum C."/>
            <person name="Birren B."/>
        </authorList>
    </citation>
    <scope>NUCLEOTIDE SEQUENCE [LARGE SCALE GENOMIC DNA]</scope>
    <source>
        <strain evidence="1 2">NIPH 758</strain>
    </source>
</reference>
<proteinExistence type="predicted"/>
<evidence type="ECO:0000313" key="2">
    <source>
        <dbReference type="Proteomes" id="UP000013049"/>
    </source>
</evidence>
<evidence type="ECO:0000313" key="1">
    <source>
        <dbReference type="EMBL" id="ENU91998.1"/>
    </source>
</evidence>
<gene>
    <name evidence="1" type="ORF">F971_03091</name>
</gene>
<dbReference type="EMBL" id="APPC01000018">
    <property type="protein sequence ID" value="ENU91998.1"/>
    <property type="molecule type" value="Genomic_DNA"/>
</dbReference>
<dbReference type="AlphaFoldDB" id="N8W588"/>
<protein>
    <submittedName>
        <fullName evidence="1">Uncharacterized protein</fullName>
    </submittedName>
</protein>
<name>N8W588_9GAMM</name>
<comment type="caution">
    <text evidence="1">The sequence shown here is derived from an EMBL/GenBank/DDBJ whole genome shotgun (WGS) entry which is preliminary data.</text>
</comment>
<dbReference type="PATRIC" id="fig|1217712.3.peg.2986"/>
<sequence length="194" mass="22783">MKIKPWIEDNDPLIENYGLLNEHELSYFLNLVVEWNGGVSILKTDINEVKNGIQLLDFFDYSNKSCYLSLFEKICLFMSGEDEYLYWIPLSDTEDTDFKKFEPLMIAKTLLKKDSLASVSRSFMQMLNGGYMLFDSKCRFVGVVIDGYYMLAFMKEEFMREEMSEYIANWRKVDDALDPLLSKDLKQRLDNILS</sequence>
<dbReference type="eggNOG" id="ENOG50343J8">
    <property type="taxonomic scope" value="Bacteria"/>
</dbReference>
<organism evidence="1 2">
    <name type="scientific">Acinetobacter vivianii</name>
    <dbReference type="NCBI Taxonomy" id="1776742"/>
    <lineage>
        <taxon>Bacteria</taxon>
        <taxon>Pseudomonadati</taxon>
        <taxon>Pseudomonadota</taxon>
        <taxon>Gammaproteobacteria</taxon>
        <taxon>Moraxellales</taxon>
        <taxon>Moraxellaceae</taxon>
        <taxon>Acinetobacter</taxon>
    </lineage>
</organism>